<dbReference type="AlphaFoldDB" id="A0A7W7SZI6"/>
<dbReference type="GO" id="GO:0004519">
    <property type="term" value="F:endonuclease activity"/>
    <property type="evidence" value="ECO:0007669"/>
    <property type="project" value="InterPro"/>
</dbReference>
<evidence type="ECO:0000259" key="2">
    <source>
        <dbReference type="Pfam" id="PF03354"/>
    </source>
</evidence>
<dbReference type="InterPro" id="IPR046462">
    <property type="entry name" value="TerL_nuclease"/>
</dbReference>
<reference evidence="4 5" key="1">
    <citation type="submission" date="2020-08" db="EMBL/GenBank/DDBJ databases">
        <title>Sequencing the genomes of 1000 actinobacteria strains.</title>
        <authorList>
            <person name="Klenk H.-P."/>
        </authorList>
    </citation>
    <scope>NUCLEOTIDE SEQUENCE [LARGE SCALE GENOMIC DNA]</scope>
    <source>
        <strain evidence="4 5">DSM 45084</strain>
    </source>
</reference>
<accession>A0A7W7SZI6</accession>
<protein>
    <submittedName>
        <fullName evidence="4">Phage terminase large subunit-like protein</fullName>
    </submittedName>
</protein>
<feature type="domain" description="Terminase large subunit-like ATPase" evidence="2">
    <location>
        <begin position="75"/>
        <end position="230"/>
    </location>
</feature>
<dbReference type="Proteomes" id="UP000542674">
    <property type="component" value="Unassembled WGS sequence"/>
</dbReference>
<dbReference type="Pfam" id="PF20441">
    <property type="entry name" value="TerL_nuclease"/>
    <property type="match status" value="1"/>
</dbReference>
<gene>
    <name evidence="4" type="ORF">F4559_001190</name>
</gene>
<evidence type="ECO:0000313" key="4">
    <source>
        <dbReference type="EMBL" id="MBB4963831.1"/>
    </source>
</evidence>
<dbReference type="PANTHER" id="PTHR41287:SF1">
    <property type="entry name" value="PROTEIN YMFN"/>
    <property type="match status" value="1"/>
</dbReference>
<keyword evidence="5" id="KW-1185">Reference proteome</keyword>
<sequence>MALPRCGYVLDDLECRERGDHFCEPRALHAKAFFEEILVHTKGTWARKRFVLSAWQDTEIIAPIFGPVRWSEEFGCYVRVIRIVWIELARKQGKSEILAGIALYMLCADGEEQAEVYGAACDKDQARKVFDVAARMVQLSPVLSKRLVVKQHEKRIVDERTGSYYEVIAADAAGNLGHNPHCIVFDEVLTQKNGALWDSLRTAMGTRTQALMVAATTPGDDPSSWCGGMHDEMQRVADQPERAPHIHVFLRNTPPDADPWDETLWGYANPALGEFLSIQALRDEAVEARNDPSKENSFRQYRLAQWVRQSHRWMPMHLYEDCVGEPWLAPDYRRRELSGRVAWAGFDLAAKFDLVSWCLLVPDGHEVHALWRFWLPESGLAFLDKHNEGKFSRWAREGWLTVTEGDVVDYDRVYTDIETDARDFDIRASDADQWSMAPVIQEIEKRTGVWEIDAYNNTYQRMSPGMTELMALVKARRFRHHGNPVARFCFDAVEVRKAPYDPELIRPDKPERDKSGKRIDAVPSAAMAVSAWKRDPLPETKPTEPGRRIVVSSRRGRSA</sequence>
<evidence type="ECO:0000313" key="5">
    <source>
        <dbReference type="Proteomes" id="UP000542674"/>
    </source>
</evidence>
<dbReference type="Gene3D" id="3.40.50.300">
    <property type="entry name" value="P-loop containing nucleotide triphosphate hydrolases"/>
    <property type="match status" value="1"/>
</dbReference>
<dbReference type="EMBL" id="JACHJS010000001">
    <property type="protein sequence ID" value="MBB4963831.1"/>
    <property type="molecule type" value="Genomic_DNA"/>
</dbReference>
<name>A0A7W7SZI6_9PSEU</name>
<organism evidence="4 5">
    <name type="scientific">Saccharothrix violaceirubra</name>
    <dbReference type="NCBI Taxonomy" id="413306"/>
    <lineage>
        <taxon>Bacteria</taxon>
        <taxon>Bacillati</taxon>
        <taxon>Actinomycetota</taxon>
        <taxon>Actinomycetes</taxon>
        <taxon>Pseudonocardiales</taxon>
        <taxon>Pseudonocardiaceae</taxon>
        <taxon>Saccharothrix</taxon>
    </lineage>
</organism>
<evidence type="ECO:0000256" key="1">
    <source>
        <dbReference type="SAM" id="MobiDB-lite"/>
    </source>
</evidence>
<feature type="compositionally biased region" description="Basic and acidic residues" evidence="1">
    <location>
        <begin position="532"/>
        <end position="547"/>
    </location>
</feature>
<dbReference type="InterPro" id="IPR005021">
    <property type="entry name" value="Terminase_largesu-like"/>
</dbReference>
<feature type="domain" description="Terminase large subunit-like endonuclease" evidence="3">
    <location>
        <begin position="247"/>
        <end position="530"/>
    </location>
</feature>
<dbReference type="PANTHER" id="PTHR41287">
    <property type="match status" value="1"/>
</dbReference>
<proteinExistence type="predicted"/>
<evidence type="ECO:0000259" key="3">
    <source>
        <dbReference type="Pfam" id="PF20441"/>
    </source>
</evidence>
<dbReference type="Pfam" id="PF03354">
    <property type="entry name" value="TerL_ATPase"/>
    <property type="match status" value="1"/>
</dbReference>
<dbReference type="InterPro" id="IPR027417">
    <property type="entry name" value="P-loop_NTPase"/>
</dbReference>
<dbReference type="RefSeq" id="WP_184666575.1">
    <property type="nucleotide sequence ID" value="NZ_BAABAI010000034.1"/>
</dbReference>
<feature type="region of interest" description="Disordered" evidence="1">
    <location>
        <begin position="532"/>
        <end position="559"/>
    </location>
</feature>
<dbReference type="InterPro" id="IPR046461">
    <property type="entry name" value="TerL_ATPase"/>
</dbReference>
<comment type="caution">
    <text evidence="4">The sequence shown here is derived from an EMBL/GenBank/DDBJ whole genome shotgun (WGS) entry which is preliminary data.</text>
</comment>